<dbReference type="EC" id="3.1.-.-" evidence="8"/>
<dbReference type="GO" id="GO:0090729">
    <property type="term" value="F:toxin activity"/>
    <property type="evidence" value="ECO:0007669"/>
    <property type="project" value="UniProtKB-KW"/>
</dbReference>
<dbReference type="InterPro" id="IPR029060">
    <property type="entry name" value="PIN-like_dom_sf"/>
</dbReference>
<proteinExistence type="inferred from homology"/>
<dbReference type="Gene3D" id="3.40.50.1010">
    <property type="entry name" value="5'-nuclease"/>
    <property type="match status" value="1"/>
</dbReference>
<comment type="function">
    <text evidence="8">Toxic component of a toxin-antitoxin (TA) system. An RNase.</text>
</comment>
<keyword evidence="2 8" id="KW-1277">Toxin-antitoxin system</keyword>
<dbReference type="GO" id="GO:0004540">
    <property type="term" value="F:RNA nuclease activity"/>
    <property type="evidence" value="ECO:0007669"/>
    <property type="project" value="InterPro"/>
</dbReference>
<dbReference type="Proteomes" id="UP000660611">
    <property type="component" value="Unassembled WGS sequence"/>
</dbReference>
<sequence length="141" mass="15584">MSTVRFLADTSAVVRLLRNQRVQELWQPQLRAGVIGICTLTELEFLRGVRSKADHDRYAALLGSVFTWVVTPDDVWHRAAEIQQMLADGSEHQGASAVDLLVAATAELSGLSLLHYDHDFETIARTTQQPTTWLAAPGSID</sequence>
<dbReference type="RefSeq" id="WP_203849078.1">
    <property type="nucleotide sequence ID" value="NZ_BAAAVW010000018.1"/>
</dbReference>
<dbReference type="Pfam" id="PF01850">
    <property type="entry name" value="PIN"/>
    <property type="match status" value="1"/>
</dbReference>
<evidence type="ECO:0000259" key="9">
    <source>
        <dbReference type="Pfam" id="PF01850"/>
    </source>
</evidence>
<gene>
    <name evidence="10" type="primary">vapC2</name>
    <name evidence="8" type="synonym">vapC</name>
    <name evidence="10" type="ORF">Dsi01nite_053790</name>
</gene>
<dbReference type="InterPro" id="IPR002716">
    <property type="entry name" value="PIN_dom"/>
</dbReference>
<dbReference type="PANTHER" id="PTHR33653">
    <property type="entry name" value="RIBONUCLEASE VAPC2"/>
    <property type="match status" value="1"/>
</dbReference>
<evidence type="ECO:0000256" key="2">
    <source>
        <dbReference type="ARBA" id="ARBA00022649"/>
    </source>
</evidence>
<comment type="cofactor">
    <cofactor evidence="1 8">
        <name>Mg(2+)</name>
        <dbReference type="ChEBI" id="CHEBI:18420"/>
    </cofactor>
</comment>
<keyword evidence="11" id="KW-1185">Reference proteome</keyword>
<comment type="caution">
    <text evidence="10">The sequence shown here is derived from an EMBL/GenBank/DDBJ whole genome shotgun (WGS) entry which is preliminary data.</text>
</comment>
<evidence type="ECO:0000256" key="1">
    <source>
        <dbReference type="ARBA" id="ARBA00001946"/>
    </source>
</evidence>
<dbReference type="EMBL" id="BONQ01000083">
    <property type="protein sequence ID" value="GIG47338.1"/>
    <property type="molecule type" value="Genomic_DNA"/>
</dbReference>
<evidence type="ECO:0000313" key="10">
    <source>
        <dbReference type="EMBL" id="GIG47338.1"/>
    </source>
</evidence>
<dbReference type="AlphaFoldDB" id="A0A919UE63"/>
<evidence type="ECO:0000256" key="8">
    <source>
        <dbReference type="HAMAP-Rule" id="MF_00265"/>
    </source>
</evidence>
<keyword evidence="3 8" id="KW-0540">Nuclease</keyword>
<reference evidence="10" key="1">
    <citation type="submission" date="2021-01" db="EMBL/GenBank/DDBJ databases">
        <title>Whole genome shotgun sequence of Dactylosporangium siamense NBRC 106093.</title>
        <authorList>
            <person name="Komaki H."/>
            <person name="Tamura T."/>
        </authorList>
    </citation>
    <scope>NUCLEOTIDE SEQUENCE</scope>
    <source>
        <strain evidence="10">NBRC 106093</strain>
    </source>
</reference>
<organism evidence="10 11">
    <name type="scientific">Dactylosporangium siamense</name>
    <dbReference type="NCBI Taxonomy" id="685454"/>
    <lineage>
        <taxon>Bacteria</taxon>
        <taxon>Bacillati</taxon>
        <taxon>Actinomycetota</taxon>
        <taxon>Actinomycetes</taxon>
        <taxon>Micromonosporales</taxon>
        <taxon>Micromonosporaceae</taxon>
        <taxon>Dactylosporangium</taxon>
    </lineage>
</organism>
<accession>A0A919UE63</accession>
<name>A0A919UE63_9ACTN</name>
<feature type="binding site" evidence="8">
    <location>
        <position position="9"/>
    </location>
    <ligand>
        <name>Mg(2+)</name>
        <dbReference type="ChEBI" id="CHEBI:18420"/>
    </ligand>
</feature>
<evidence type="ECO:0000256" key="3">
    <source>
        <dbReference type="ARBA" id="ARBA00022722"/>
    </source>
</evidence>
<dbReference type="InterPro" id="IPR050556">
    <property type="entry name" value="Type_II_TA_system_RNase"/>
</dbReference>
<keyword evidence="8" id="KW-0800">Toxin</keyword>
<evidence type="ECO:0000256" key="7">
    <source>
        <dbReference type="ARBA" id="ARBA00038093"/>
    </source>
</evidence>
<evidence type="ECO:0000256" key="4">
    <source>
        <dbReference type="ARBA" id="ARBA00022723"/>
    </source>
</evidence>
<feature type="domain" description="PIN" evidence="9">
    <location>
        <begin position="8"/>
        <end position="124"/>
    </location>
</feature>
<evidence type="ECO:0000313" key="11">
    <source>
        <dbReference type="Proteomes" id="UP000660611"/>
    </source>
</evidence>
<keyword evidence="5 8" id="KW-0378">Hydrolase</keyword>
<comment type="similarity">
    <text evidence="7 8">Belongs to the PINc/VapC protein family.</text>
</comment>
<dbReference type="GO" id="GO:0016787">
    <property type="term" value="F:hydrolase activity"/>
    <property type="evidence" value="ECO:0007669"/>
    <property type="project" value="UniProtKB-KW"/>
</dbReference>
<dbReference type="GO" id="GO:0000287">
    <property type="term" value="F:magnesium ion binding"/>
    <property type="evidence" value="ECO:0007669"/>
    <property type="project" value="UniProtKB-UniRule"/>
</dbReference>
<dbReference type="CDD" id="cd18755">
    <property type="entry name" value="PIN_MtVapC3_VapC21-like"/>
    <property type="match status" value="1"/>
</dbReference>
<dbReference type="HAMAP" id="MF_00265">
    <property type="entry name" value="VapC_Nob1"/>
    <property type="match status" value="1"/>
</dbReference>
<feature type="binding site" evidence="8">
    <location>
        <position position="99"/>
    </location>
    <ligand>
        <name>Mg(2+)</name>
        <dbReference type="ChEBI" id="CHEBI:18420"/>
    </ligand>
</feature>
<keyword evidence="6 8" id="KW-0460">Magnesium</keyword>
<protein>
    <recommendedName>
        <fullName evidence="8">Ribonuclease VapC</fullName>
        <shortName evidence="8">RNase VapC</shortName>
        <ecNumber evidence="8">3.1.-.-</ecNumber>
    </recommendedName>
    <alternativeName>
        <fullName evidence="8">Toxin VapC</fullName>
    </alternativeName>
</protein>
<keyword evidence="4 8" id="KW-0479">Metal-binding</keyword>
<dbReference type="PANTHER" id="PTHR33653:SF1">
    <property type="entry name" value="RIBONUCLEASE VAPC2"/>
    <property type="match status" value="1"/>
</dbReference>
<dbReference type="SUPFAM" id="SSF88723">
    <property type="entry name" value="PIN domain-like"/>
    <property type="match status" value="1"/>
</dbReference>
<dbReference type="InterPro" id="IPR022907">
    <property type="entry name" value="VapC_family"/>
</dbReference>
<evidence type="ECO:0000256" key="5">
    <source>
        <dbReference type="ARBA" id="ARBA00022801"/>
    </source>
</evidence>
<evidence type="ECO:0000256" key="6">
    <source>
        <dbReference type="ARBA" id="ARBA00022842"/>
    </source>
</evidence>